<gene>
    <name evidence="2" type="ORF">ARMSODRAFT_964218</name>
</gene>
<organism evidence="2 3">
    <name type="scientific">Armillaria solidipes</name>
    <dbReference type="NCBI Taxonomy" id="1076256"/>
    <lineage>
        <taxon>Eukaryota</taxon>
        <taxon>Fungi</taxon>
        <taxon>Dikarya</taxon>
        <taxon>Basidiomycota</taxon>
        <taxon>Agaricomycotina</taxon>
        <taxon>Agaricomycetes</taxon>
        <taxon>Agaricomycetidae</taxon>
        <taxon>Agaricales</taxon>
        <taxon>Marasmiineae</taxon>
        <taxon>Physalacriaceae</taxon>
        <taxon>Armillaria</taxon>
    </lineage>
</organism>
<name>A0A2H3B837_9AGAR</name>
<keyword evidence="3" id="KW-1185">Reference proteome</keyword>
<evidence type="ECO:0000313" key="2">
    <source>
        <dbReference type="EMBL" id="PBK62208.1"/>
    </source>
</evidence>
<feature type="region of interest" description="Disordered" evidence="1">
    <location>
        <begin position="55"/>
        <end position="77"/>
    </location>
</feature>
<reference evidence="3" key="1">
    <citation type="journal article" date="2017" name="Nat. Ecol. Evol.">
        <title>Genome expansion and lineage-specific genetic innovations in the forest pathogenic fungi Armillaria.</title>
        <authorList>
            <person name="Sipos G."/>
            <person name="Prasanna A.N."/>
            <person name="Walter M.C."/>
            <person name="O'Connor E."/>
            <person name="Balint B."/>
            <person name="Krizsan K."/>
            <person name="Kiss B."/>
            <person name="Hess J."/>
            <person name="Varga T."/>
            <person name="Slot J."/>
            <person name="Riley R."/>
            <person name="Boka B."/>
            <person name="Rigling D."/>
            <person name="Barry K."/>
            <person name="Lee J."/>
            <person name="Mihaltcheva S."/>
            <person name="LaButti K."/>
            <person name="Lipzen A."/>
            <person name="Waldron R."/>
            <person name="Moloney N.M."/>
            <person name="Sperisen C."/>
            <person name="Kredics L."/>
            <person name="Vagvoelgyi C."/>
            <person name="Patrignani A."/>
            <person name="Fitzpatrick D."/>
            <person name="Nagy I."/>
            <person name="Doyle S."/>
            <person name="Anderson J.B."/>
            <person name="Grigoriev I.V."/>
            <person name="Gueldener U."/>
            <person name="Muensterkoetter M."/>
            <person name="Nagy L.G."/>
        </authorList>
    </citation>
    <scope>NUCLEOTIDE SEQUENCE [LARGE SCALE GENOMIC DNA]</scope>
    <source>
        <strain evidence="3">28-4</strain>
    </source>
</reference>
<dbReference type="AlphaFoldDB" id="A0A2H3B837"/>
<feature type="compositionally biased region" description="Polar residues" evidence="1">
    <location>
        <begin position="62"/>
        <end position="77"/>
    </location>
</feature>
<evidence type="ECO:0000256" key="1">
    <source>
        <dbReference type="SAM" id="MobiDB-lite"/>
    </source>
</evidence>
<proteinExistence type="predicted"/>
<dbReference type="Proteomes" id="UP000218334">
    <property type="component" value="Unassembled WGS sequence"/>
</dbReference>
<protein>
    <submittedName>
        <fullName evidence="2">Uncharacterized protein</fullName>
    </submittedName>
</protein>
<accession>A0A2H3B837</accession>
<dbReference type="EMBL" id="KZ293468">
    <property type="protein sequence ID" value="PBK62208.1"/>
    <property type="molecule type" value="Genomic_DNA"/>
</dbReference>
<evidence type="ECO:0000313" key="3">
    <source>
        <dbReference type="Proteomes" id="UP000218334"/>
    </source>
</evidence>
<sequence>MVLGGDGGDPATTARFGTVYTEAVAPLKGVDIVAAVLEALEKSLVTVVGEIGGNREIGGSGEQTANLGTRTGPRSVS</sequence>